<comment type="caution">
    <text evidence="1">The sequence shown here is derived from an EMBL/GenBank/DDBJ whole genome shotgun (WGS) entry which is preliminary data.</text>
</comment>
<dbReference type="EMBL" id="MNCJ02000331">
    <property type="protein sequence ID" value="KAF5759672.1"/>
    <property type="molecule type" value="Genomic_DNA"/>
</dbReference>
<evidence type="ECO:0000313" key="2">
    <source>
        <dbReference type="Proteomes" id="UP000215914"/>
    </source>
</evidence>
<gene>
    <name evidence="1" type="ORF">HanXRQr2_Chr16g0744101</name>
</gene>
<protein>
    <submittedName>
        <fullName evidence="1">Proton-dependent oligopeptide transporter family</fullName>
    </submittedName>
</protein>
<dbReference type="Proteomes" id="UP000215914">
    <property type="component" value="Unassembled WGS sequence"/>
</dbReference>
<reference evidence="1" key="2">
    <citation type="submission" date="2020-06" db="EMBL/GenBank/DDBJ databases">
        <title>Helianthus annuus Genome sequencing and assembly Release 2.</title>
        <authorList>
            <person name="Gouzy J."/>
            <person name="Langlade N."/>
            <person name="Munos S."/>
        </authorList>
    </citation>
    <scope>NUCLEOTIDE SEQUENCE</scope>
    <source>
        <tissue evidence="1">Leaves</tissue>
    </source>
</reference>
<accession>A0A9K3GXI8</accession>
<name>A0A9K3GXI8_HELAN</name>
<evidence type="ECO:0000313" key="1">
    <source>
        <dbReference type="EMBL" id="KAF5759672.1"/>
    </source>
</evidence>
<proteinExistence type="predicted"/>
<dbReference type="AlphaFoldDB" id="A0A9K3GXI8"/>
<organism evidence="1 2">
    <name type="scientific">Helianthus annuus</name>
    <name type="common">Common sunflower</name>
    <dbReference type="NCBI Taxonomy" id="4232"/>
    <lineage>
        <taxon>Eukaryota</taxon>
        <taxon>Viridiplantae</taxon>
        <taxon>Streptophyta</taxon>
        <taxon>Embryophyta</taxon>
        <taxon>Tracheophyta</taxon>
        <taxon>Spermatophyta</taxon>
        <taxon>Magnoliopsida</taxon>
        <taxon>eudicotyledons</taxon>
        <taxon>Gunneridae</taxon>
        <taxon>Pentapetalae</taxon>
        <taxon>asterids</taxon>
        <taxon>campanulids</taxon>
        <taxon>Asterales</taxon>
        <taxon>Asteraceae</taxon>
        <taxon>Asteroideae</taxon>
        <taxon>Heliantheae alliance</taxon>
        <taxon>Heliantheae</taxon>
        <taxon>Helianthus</taxon>
    </lineage>
</organism>
<keyword evidence="2" id="KW-1185">Reference proteome</keyword>
<sequence>MQNLALSFLDKAAVVAPTDHTNGSIDPWRLCSVSQVEELKAVLRLLPILGHGYHVRHSLLTNE</sequence>
<reference evidence="1" key="1">
    <citation type="journal article" date="2017" name="Nature">
        <title>The sunflower genome provides insights into oil metabolism, flowering and Asterid evolution.</title>
        <authorList>
            <person name="Badouin H."/>
            <person name="Gouzy J."/>
            <person name="Grassa C.J."/>
            <person name="Murat F."/>
            <person name="Staton S.E."/>
            <person name="Cottret L."/>
            <person name="Lelandais-Briere C."/>
            <person name="Owens G.L."/>
            <person name="Carrere S."/>
            <person name="Mayjonade B."/>
            <person name="Legrand L."/>
            <person name="Gill N."/>
            <person name="Kane N.C."/>
            <person name="Bowers J.E."/>
            <person name="Hubner S."/>
            <person name="Bellec A."/>
            <person name="Berard A."/>
            <person name="Berges H."/>
            <person name="Blanchet N."/>
            <person name="Boniface M.C."/>
            <person name="Brunel D."/>
            <person name="Catrice O."/>
            <person name="Chaidir N."/>
            <person name="Claudel C."/>
            <person name="Donnadieu C."/>
            <person name="Faraut T."/>
            <person name="Fievet G."/>
            <person name="Helmstetter N."/>
            <person name="King M."/>
            <person name="Knapp S.J."/>
            <person name="Lai Z."/>
            <person name="Le Paslier M.C."/>
            <person name="Lippi Y."/>
            <person name="Lorenzon L."/>
            <person name="Mandel J.R."/>
            <person name="Marage G."/>
            <person name="Marchand G."/>
            <person name="Marquand E."/>
            <person name="Bret-Mestries E."/>
            <person name="Morien E."/>
            <person name="Nambeesan S."/>
            <person name="Nguyen T."/>
            <person name="Pegot-Espagnet P."/>
            <person name="Pouilly N."/>
            <person name="Raftis F."/>
            <person name="Sallet E."/>
            <person name="Schiex T."/>
            <person name="Thomas J."/>
            <person name="Vandecasteele C."/>
            <person name="Vares D."/>
            <person name="Vear F."/>
            <person name="Vautrin S."/>
            <person name="Crespi M."/>
            <person name="Mangin B."/>
            <person name="Burke J.M."/>
            <person name="Salse J."/>
            <person name="Munos S."/>
            <person name="Vincourt P."/>
            <person name="Rieseberg L.H."/>
            <person name="Langlade N.B."/>
        </authorList>
    </citation>
    <scope>NUCLEOTIDE SEQUENCE</scope>
    <source>
        <tissue evidence="1">Leaves</tissue>
    </source>
</reference>
<dbReference type="Gramene" id="mRNA:HanXRQr2_Chr16g0744101">
    <property type="protein sequence ID" value="mRNA:HanXRQr2_Chr16g0744101"/>
    <property type="gene ID" value="HanXRQr2_Chr16g0744101"/>
</dbReference>